<keyword evidence="7" id="KW-0677">Repeat</keyword>
<dbReference type="Proteomes" id="UP000030689">
    <property type="component" value="Unassembled WGS sequence"/>
</dbReference>
<evidence type="ECO:0000256" key="14">
    <source>
        <dbReference type="SAM" id="Phobius"/>
    </source>
</evidence>
<dbReference type="InterPro" id="IPR002902">
    <property type="entry name" value="GNK2"/>
</dbReference>
<keyword evidence="8" id="KW-0965">Cell junction</keyword>
<evidence type="ECO:0000256" key="13">
    <source>
        <dbReference type="ARBA" id="ARBA00038393"/>
    </source>
</evidence>
<dbReference type="PANTHER" id="PTHR32080:SF59">
    <property type="entry name" value="PLASMODESMATA-LOCATED PROTEIN 5"/>
    <property type="match status" value="1"/>
</dbReference>
<comment type="subcellular location">
    <subcellularLocation>
        <location evidence="12">Cell junction</location>
        <location evidence="12">Plasmodesma</location>
    </subcellularLocation>
    <subcellularLocation>
        <location evidence="1">Cell membrane</location>
        <topology evidence="1">Single-pass type I membrane protein</topology>
    </subcellularLocation>
</comment>
<feature type="non-terminal residue" evidence="16">
    <location>
        <position position="1"/>
    </location>
</feature>
<proteinExistence type="inferred from homology"/>
<dbReference type="AlphaFoldDB" id="V4KAP6"/>
<dbReference type="GO" id="GO:0005886">
    <property type="term" value="C:plasma membrane"/>
    <property type="evidence" value="ECO:0007669"/>
    <property type="project" value="UniProtKB-SubCell"/>
</dbReference>
<accession>V4KAP6</accession>
<evidence type="ECO:0000256" key="9">
    <source>
        <dbReference type="ARBA" id="ARBA00022989"/>
    </source>
</evidence>
<evidence type="ECO:0000256" key="8">
    <source>
        <dbReference type="ARBA" id="ARBA00022949"/>
    </source>
</evidence>
<keyword evidence="2" id="KW-0813">Transport</keyword>
<evidence type="ECO:0000313" key="16">
    <source>
        <dbReference type="EMBL" id="ESQ28139.1"/>
    </source>
</evidence>
<evidence type="ECO:0000256" key="3">
    <source>
        <dbReference type="ARBA" id="ARBA00022475"/>
    </source>
</evidence>
<dbReference type="PANTHER" id="PTHR32080">
    <property type="entry name" value="ANTIFUNGAL PROTEIN GINKBILOBIN-2-LIKE"/>
    <property type="match status" value="1"/>
</dbReference>
<keyword evidence="17" id="KW-1185">Reference proteome</keyword>
<evidence type="ECO:0000256" key="5">
    <source>
        <dbReference type="ARBA" id="ARBA00022692"/>
    </source>
</evidence>
<name>V4KAP6_EUTSA</name>
<keyword evidence="9 14" id="KW-1133">Transmembrane helix</keyword>
<feature type="transmembrane region" description="Helical" evidence="14">
    <location>
        <begin position="314"/>
        <end position="334"/>
    </location>
</feature>
<evidence type="ECO:0000256" key="12">
    <source>
        <dbReference type="ARBA" id="ARBA00024184"/>
    </source>
</evidence>
<dbReference type="GO" id="GO:0009506">
    <property type="term" value="C:plasmodesma"/>
    <property type="evidence" value="ECO:0007669"/>
    <property type="project" value="UniProtKB-SubCell"/>
</dbReference>
<evidence type="ECO:0000256" key="7">
    <source>
        <dbReference type="ARBA" id="ARBA00022737"/>
    </source>
</evidence>
<keyword evidence="4" id="KW-0945">Host-virus interaction</keyword>
<dbReference type="eggNOG" id="ENOG502QWR4">
    <property type="taxonomic scope" value="Eukaryota"/>
</dbReference>
<dbReference type="PROSITE" id="PS51473">
    <property type="entry name" value="GNK2"/>
    <property type="match status" value="2"/>
</dbReference>
<keyword evidence="11" id="KW-1015">Disulfide bond</keyword>
<evidence type="ECO:0000256" key="10">
    <source>
        <dbReference type="ARBA" id="ARBA00023136"/>
    </source>
</evidence>
<protein>
    <recommendedName>
        <fullName evidence="15">Gnk2-homologous domain-containing protein</fullName>
    </recommendedName>
</protein>
<sequence length="349" mass="36966">KTSNTTSGASSNPSKLFRSSTSIFTKYLSQNISGFVSHASDPNMFNIRTTLLCFVIAAIILSSSVATNTPTSSAATDTYIYAVCSPAKFSPGFPFETNLNTLLSSLATATVNSPYNNLTVPSGGSAKPEPATTVYGLFQCRGDLDQTSCSSCVSRAIALVGNTCPNAYSVFLQMENCLVRYDNSPFFGVQNKTLVLEKCGQLMGFDDQDALTRVGDVIGSLGSGDGPYRIGGNGEVKGVAQCMGDLSAAQCQDCLADAIGRLRSNCGMAQGGYVYLYKCYARFSFGGSHARQNPNQNFGGEKDDKDNDGIGKTLAIMIGIITLVILLVVFLAFLGKQCRKLQGIIVGLI</sequence>
<feature type="domain" description="Gnk2-homologous" evidence="15">
    <location>
        <begin position="188"/>
        <end position="288"/>
    </location>
</feature>
<dbReference type="Gramene" id="ESQ28139">
    <property type="protein sequence ID" value="ESQ28139"/>
    <property type="gene ID" value="EUTSA_v10019845mg"/>
</dbReference>
<evidence type="ECO:0000256" key="1">
    <source>
        <dbReference type="ARBA" id="ARBA00004251"/>
    </source>
</evidence>
<evidence type="ECO:0000256" key="4">
    <source>
        <dbReference type="ARBA" id="ARBA00022581"/>
    </source>
</evidence>
<keyword evidence="10 14" id="KW-0472">Membrane</keyword>
<dbReference type="OMA" id="ANCSQAR"/>
<evidence type="ECO:0000256" key="2">
    <source>
        <dbReference type="ARBA" id="ARBA00022448"/>
    </source>
</evidence>
<keyword evidence="5 14" id="KW-0812">Transmembrane</keyword>
<reference evidence="16 17" key="1">
    <citation type="journal article" date="2013" name="Front. Plant Sci.">
        <title>The Reference Genome of the Halophytic Plant Eutrema salsugineum.</title>
        <authorList>
            <person name="Yang R."/>
            <person name="Jarvis D.E."/>
            <person name="Chen H."/>
            <person name="Beilstein M.A."/>
            <person name="Grimwood J."/>
            <person name="Jenkins J."/>
            <person name="Shu S."/>
            <person name="Prochnik S."/>
            <person name="Xin M."/>
            <person name="Ma C."/>
            <person name="Schmutz J."/>
            <person name="Wing R.A."/>
            <person name="Mitchell-Olds T."/>
            <person name="Schumaker K.S."/>
            <person name="Wang X."/>
        </authorList>
    </citation>
    <scope>NUCLEOTIDE SEQUENCE [LARGE SCALE GENOMIC DNA]</scope>
</reference>
<dbReference type="Pfam" id="PF01657">
    <property type="entry name" value="Stress-antifung"/>
    <property type="match status" value="2"/>
</dbReference>
<organism evidence="16 17">
    <name type="scientific">Eutrema salsugineum</name>
    <name type="common">Saltwater cress</name>
    <name type="synonym">Sisymbrium salsugineum</name>
    <dbReference type="NCBI Taxonomy" id="72664"/>
    <lineage>
        <taxon>Eukaryota</taxon>
        <taxon>Viridiplantae</taxon>
        <taxon>Streptophyta</taxon>
        <taxon>Embryophyta</taxon>
        <taxon>Tracheophyta</taxon>
        <taxon>Spermatophyta</taxon>
        <taxon>Magnoliopsida</taxon>
        <taxon>eudicotyledons</taxon>
        <taxon>Gunneridae</taxon>
        <taxon>Pentapetalae</taxon>
        <taxon>rosids</taxon>
        <taxon>malvids</taxon>
        <taxon>Brassicales</taxon>
        <taxon>Brassicaceae</taxon>
        <taxon>Eutremeae</taxon>
        <taxon>Eutrema</taxon>
    </lineage>
</organism>
<evidence type="ECO:0000256" key="11">
    <source>
        <dbReference type="ARBA" id="ARBA00023157"/>
    </source>
</evidence>
<dbReference type="CDD" id="cd23509">
    <property type="entry name" value="Gnk2-like"/>
    <property type="match status" value="2"/>
</dbReference>
<dbReference type="Gene3D" id="3.30.430.20">
    <property type="entry name" value="Gnk2 domain, C-X8-C-X2-C motif"/>
    <property type="match status" value="2"/>
</dbReference>
<dbReference type="FunFam" id="3.30.430.20:FF:000001">
    <property type="entry name" value="cysteine-rich repeat secretory protein 3"/>
    <property type="match status" value="1"/>
</dbReference>
<dbReference type="STRING" id="72664.V4KAP6"/>
<dbReference type="GO" id="GO:0042742">
    <property type="term" value="P:defense response to bacterium"/>
    <property type="evidence" value="ECO:0007669"/>
    <property type="project" value="EnsemblPlants"/>
</dbReference>
<keyword evidence="6" id="KW-0732">Signal</keyword>
<keyword evidence="3" id="KW-1003">Cell membrane</keyword>
<gene>
    <name evidence="16" type="ORF">EUTSA_v10019845mg</name>
</gene>
<comment type="similarity">
    <text evidence="13">Belongs to the cysteine-rich repeat secretory protein family. Plasmodesmata-located proteins (PDLD) subfamily.</text>
</comment>
<dbReference type="InterPro" id="IPR038408">
    <property type="entry name" value="GNK2_sf"/>
</dbReference>
<dbReference type="KEGG" id="eus:EUTSA_v10019845mg"/>
<dbReference type="InterPro" id="IPR051378">
    <property type="entry name" value="Cell2Cell_Antifungal"/>
</dbReference>
<feature type="domain" description="Gnk2-homologous" evidence="15">
    <location>
        <begin position="77"/>
        <end position="186"/>
    </location>
</feature>
<evidence type="ECO:0000313" key="17">
    <source>
        <dbReference type="Proteomes" id="UP000030689"/>
    </source>
</evidence>
<evidence type="ECO:0000259" key="15">
    <source>
        <dbReference type="PROSITE" id="PS51473"/>
    </source>
</evidence>
<dbReference type="GO" id="GO:0009615">
    <property type="term" value="P:response to virus"/>
    <property type="evidence" value="ECO:0007669"/>
    <property type="project" value="EnsemblPlants"/>
</dbReference>
<evidence type="ECO:0000256" key="6">
    <source>
        <dbReference type="ARBA" id="ARBA00022729"/>
    </source>
</evidence>
<dbReference type="EMBL" id="KI517953">
    <property type="protein sequence ID" value="ESQ28139.1"/>
    <property type="molecule type" value="Genomic_DNA"/>
</dbReference>